<gene>
    <name evidence="1" type="ORF">B0T14DRAFT_501982</name>
</gene>
<dbReference type="Proteomes" id="UP001175000">
    <property type="component" value="Unassembled WGS sequence"/>
</dbReference>
<protein>
    <submittedName>
        <fullName evidence="1">Uncharacterized protein</fullName>
    </submittedName>
</protein>
<organism evidence="1 2">
    <name type="scientific">Immersiella caudata</name>
    <dbReference type="NCBI Taxonomy" id="314043"/>
    <lineage>
        <taxon>Eukaryota</taxon>
        <taxon>Fungi</taxon>
        <taxon>Dikarya</taxon>
        <taxon>Ascomycota</taxon>
        <taxon>Pezizomycotina</taxon>
        <taxon>Sordariomycetes</taxon>
        <taxon>Sordariomycetidae</taxon>
        <taxon>Sordariales</taxon>
        <taxon>Lasiosphaeriaceae</taxon>
        <taxon>Immersiella</taxon>
    </lineage>
</organism>
<sequence length="238" mass="27216">MRAAHSQDTMQLDQDFDERQQAEKITALTYRLIRNNPHESLAQNYNKTLNDWVLLLRQTALSNNPVSASDFITAFQAVDEIICQRKGTMMLRRLAYLRLMQLFDSLHAFLKANRNSGRAVKKKLHQRDATIALDVYMSAQDPNLVGKDLRQQLSERKRLGKRWRELAIIDPLFVLVYSEDAEFIIAGFSRVDNATLKRVAARIQCLCPPDFVTFCQNAAERVRIATLDLAGSSQSLCK</sequence>
<evidence type="ECO:0000313" key="1">
    <source>
        <dbReference type="EMBL" id="KAK0631609.1"/>
    </source>
</evidence>
<keyword evidence="2" id="KW-1185">Reference proteome</keyword>
<dbReference type="EMBL" id="JAULSU010000001">
    <property type="protein sequence ID" value="KAK0631609.1"/>
    <property type="molecule type" value="Genomic_DNA"/>
</dbReference>
<accession>A0AA40CBN1</accession>
<comment type="caution">
    <text evidence="1">The sequence shown here is derived from an EMBL/GenBank/DDBJ whole genome shotgun (WGS) entry which is preliminary data.</text>
</comment>
<dbReference type="AlphaFoldDB" id="A0AA40CBN1"/>
<name>A0AA40CBN1_9PEZI</name>
<reference evidence="1" key="1">
    <citation type="submission" date="2023-06" db="EMBL/GenBank/DDBJ databases">
        <title>Genome-scale phylogeny and comparative genomics of the fungal order Sordariales.</title>
        <authorList>
            <consortium name="Lawrence Berkeley National Laboratory"/>
            <person name="Hensen N."/>
            <person name="Bonometti L."/>
            <person name="Westerberg I."/>
            <person name="Brannstrom I.O."/>
            <person name="Guillou S."/>
            <person name="Cros-Aarteil S."/>
            <person name="Calhoun S."/>
            <person name="Haridas S."/>
            <person name="Kuo A."/>
            <person name="Mondo S."/>
            <person name="Pangilinan J."/>
            <person name="Riley R."/>
            <person name="Labutti K."/>
            <person name="Andreopoulos B."/>
            <person name="Lipzen A."/>
            <person name="Chen C."/>
            <person name="Yanf M."/>
            <person name="Daum C."/>
            <person name="Ng V."/>
            <person name="Clum A."/>
            <person name="Steindorff A."/>
            <person name="Ohm R."/>
            <person name="Martin F."/>
            <person name="Silar P."/>
            <person name="Natvig D."/>
            <person name="Lalanne C."/>
            <person name="Gautier V."/>
            <person name="Ament-Velasquez S.L."/>
            <person name="Kruys A."/>
            <person name="Hutchinson M.I."/>
            <person name="Powell A.J."/>
            <person name="Barry K."/>
            <person name="Miller A.N."/>
            <person name="Grigoriev I.V."/>
            <person name="Debuchy R."/>
            <person name="Gladieux P."/>
            <person name="Thoren M.H."/>
            <person name="Johannesson H."/>
        </authorList>
    </citation>
    <scope>NUCLEOTIDE SEQUENCE</scope>
    <source>
        <strain evidence="1">CBS 606.72</strain>
    </source>
</reference>
<proteinExistence type="predicted"/>
<evidence type="ECO:0000313" key="2">
    <source>
        <dbReference type="Proteomes" id="UP001175000"/>
    </source>
</evidence>